<name>A0A8X6YP97_9ARAC</name>
<gene>
    <name evidence="2" type="ORF">TNIN_324101</name>
</gene>
<protein>
    <submittedName>
        <fullName evidence="2">Uncharacterized protein</fullName>
    </submittedName>
</protein>
<evidence type="ECO:0000313" key="3">
    <source>
        <dbReference type="Proteomes" id="UP000886998"/>
    </source>
</evidence>
<sequence length="61" mass="6933">ESSQGGQVLITYGVDNSTRKDKSSPEDQSPSIKRSRITEERPVRSIRVQPERSSPYDQRGR</sequence>
<evidence type="ECO:0000313" key="2">
    <source>
        <dbReference type="EMBL" id="GFY74490.1"/>
    </source>
</evidence>
<organism evidence="2 3">
    <name type="scientific">Trichonephila inaurata madagascariensis</name>
    <dbReference type="NCBI Taxonomy" id="2747483"/>
    <lineage>
        <taxon>Eukaryota</taxon>
        <taxon>Metazoa</taxon>
        <taxon>Ecdysozoa</taxon>
        <taxon>Arthropoda</taxon>
        <taxon>Chelicerata</taxon>
        <taxon>Arachnida</taxon>
        <taxon>Araneae</taxon>
        <taxon>Araneomorphae</taxon>
        <taxon>Entelegynae</taxon>
        <taxon>Araneoidea</taxon>
        <taxon>Nephilidae</taxon>
        <taxon>Trichonephila</taxon>
        <taxon>Trichonephila inaurata</taxon>
    </lineage>
</organism>
<comment type="caution">
    <text evidence="2">The sequence shown here is derived from an EMBL/GenBank/DDBJ whole genome shotgun (WGS) entry which is preliminary data.</text>
</comment>
<evidence type="ECO:0000256" key="1">
    <source>
        <dbReference type="SAM" id="MobiDB-lite"/>
    </source>
</evidence>
<dbReference type="EMBL" id="BMAV01020781">
    <property type="protein sequence ID" value="GFY74490.1"/>
    <property type="molecule type" value="Genomic_DNA"/>
</dbReference>
<feature type="region of interest" description="Disordered" evidence="1">
    <location>
        <begin position="1"/>
        <end position="61"/>
    </location>
</feature>
<feature type="non-terminal residue" evidence="2">
    <location>
        <position position="1"/>
    </location>
</feature>
<accession>A0A8X6YP97</accession>
<keyword evidence="3" id="KW-1185">Reference proteome</keyword>
<feature type="compositionally biased region" description="Polar residues" evidence="1">
    <location>
        <begin position="51"/>
        <end position="61"/>
    </location>
</feature>
<dbReference type="Proteomes" id="UP000886998">
    <property type="component" value="Unassembled WGS sequence"/>
</dbReference>
<proteinExistence type="predicted"/>
<dbReference type="AlphaFoldDB" id="A0A8X6YP97"/>
<reference evidence="2" key="1">
    <citation type="submission" date="2020-08" db="EMBL/GenBank/DDBJ databases">
        <title>Multicomponent nature underlies the extraordinary mechanical properties of spider dragline silk.</title>
        <authorList>
            <person name="Kono N."/>
            <person name="Nakamura H."/>
            <person name="Mori M."/>
            <person name="Yoshida Y."/>
            <person name="Ohtoshi R."/>
            <person name="Malay A.D."/>
            <person name="Moran D.A.P."/>
            <person name="Tomita M."/>
            <person name="Numata K."/>
            <person name="Arakawa K."/>
        </authorList>
    </citation>
    <scope>NUCLEOTIDE SEQUENCE</scope>
</reference>